<protein>
    <submittedName>
        <fullName evidence="1">Uncharacterized protein</fullName>
    </submittedName>
</protein>
<organism evidence="1 2">
    <name type="scientific">Hamadaea flava</name>
    <dbReference type="NCBI Taxonomy" id="1742688"/>
    <lineage>
        <taxon>Bacteria</taxon>
        <taxon>Bacillati</taxon>
        <taxon>Actinomycetota</taxon>
        <taxon>Actinomycetes</taxon>
        <taxon>Micromonosporales</taxon>
        <taxon>Micromonosporaceae</taxon>
        <taxon>Hamadaea</taxon>
    </lineage>
</organism>
<comment type="caution">
    <text evidence="1">The sequence shown here is derived from an EMBL/GenBank/DDBJ whole genome shotgun (WGS) entry which is preliminary data.</text>
</comment>
<reference evidence="2" key="1">
    <citation type="journal article" date="2019" name="Int. J. Syst. Evol. Microbiol.">
        <title>The Global Catalogue of Microorganisms (GCM) 10K type strain sequencing project: providing services to taxonomists for standard genome sequencing and annotation.</title>
        <authorList>
            <consortium name="The Broad Institute Genomics Platform"/>
            <consortium name="The Broad Institute Genome Sequencing Center for Infectious Disease"/>
            <person name="Wu L."/>
            <person name="Ma J."/>
        </authorList>
    </citation>
    <scope>NUCLEOTIDE SEQUENCE [LARGE SCALE GENOMIC DNA]</scope>
    <source>
        <strain evidence="2">CGMCC 4.7289</strain>
    </source>
</reference>
<evidence type="ECO:0000313" key="1">
    <source>
        <dbReference type="EMBL" id="MFC4133212.1"/>
    </source>
</evidence>
<gene>
    <name evidence="1" type="ORF">ACFOZ4_21605</name>
</gene>
<accession>A0ABV8LS88</accession>
<keyword evidence="2" id="KW-1185">Reference proteome</keyword>
<sequence length="79" mass="8109">MTPGEAVGALRRGVPIQQGVTAGSWVGIESVGEIFEIRLYAESTPDGVILGEGADPVEVLVTAERLAGASRAGWSASEL</sequence>
<dbReference type="RefSeq" id="WP_253760981.1">
    <property type="nucleotide sequence ID" value="NZ_JAMZDZ010000001.1"/>
</dbReference>
<dbReference type="Proteomes" id="UP001595816">
    <property type="component" value="Unassembled WGS sequence"/>
</dbReference>
<name>A0ABV8LS88_9ACTN</name>
<dbReference type="EMBL" id="JBHSAY010000010">
    <property type="protein sequence ID" value="MFC4133212.1"/>
    <property type="molecule type" value="Genomic_DNA"/>
</dbReference>
<evidence type="ECO:0000313" key="2">
    <source>
        <dbReference type="Proteomes" id="UP001595816"/>
    </source>
</evidence>
<proteinExistence type="predicted"/>